<reference evidence="3 4" key="1">
    <citation type="journal article" date="2014" name="Genome Announc.">
        <title>Complete Genome Sequence of Polychlorinated Biphenyl Degrader Comamonas testosteroni TK102 (NBRC 109938).</title>
        <authorList>
            <person name="Fukuda K."/>
            <person name="Hosoyama A."/>
            <person name="Tsuchikane K."/>
            <person name="Ohji S."/>
            <person name="Yamazoe A."/>
            <person name="Fujita N."/>
            <person name="Shintani M."/>
            <person name="Kimbara K."/>
        </authorList>
    </citation>
    <scope>NUCLEOTIDE SEQUENCE [LARGE SCALE GENOMIC DNA]</scope>
    <source>
        <strain evidence="3">TK102</strain>
    </source>
</reference>
<dbReference type="SUPFAM" id="SSF47616">
    <property type="entry name" value="GST C-terminal domain-like"/>
    <property type="match status" value="1"/>
</dbReference>
<dbReference type="InterPro" id="IPR040079">
    <property type="entry name" value="Glutathione_S-Trfase"/>
</dbReference>
<feature type="domain" description="GST N-terminal" evidence="1">
    <location>
        <begin position="1"/>
        <end position="81"/>
    </location>
</feature>
<accession>A0A076PLG0</accession>
<dbReference type="SFLD" id="SFLDG01150">
    <property type="entry name" value="Main.1:_Beta-like"/>
    <property type="match status" value="1"/>
</dbReference>
<gene>
    <name evidence="3" type="ORF">O987_00155</name>
</gene>
<evidence type="ECO:0000259" key="1">
    <source>
        <dbReference type="PROSITE" id="PS50404"/>
    </source>
</evidence>
<dbReference type="AlphaFoldDB" id="A0A076PLG0"/>
<dbReference type="PANTHER" id="PTHR44051:SF8">
    <property type="entry name" value="GLUTATHIONE S-TRANSFERASE GSTA"/>
    <property type="match status" value="1"/>
</dbReference>
<dbReference type="InterPro" id="IPR036282">
    <property type="entry name" value="Glutathione-S-Trfase_C_sf"/>
</dbReference>
<dbReference type="NCBIfam" id="NF007831">
    <property type="entry name" value="PRK10542.1"/>
    <property type="match status" value="1"/>
</dbReference>
<dbReference type="SFLD" id="SFLDS00019">
    <property type="entry name" value="Glutathione_Transferase_(cytos"/>
    <property type="match status" value="1"/>
</dbReference>
<dbReference type="InterPro" id="IPR004046">
    <property type="entry name" value="GST_C"/>
</dbReference>
<dbReference type="EMBL" id="CP006704">
    <property type="protein sequence ID" value="AIJ44232.1"/>
    <property type="molecule type" value="Genomic_DNA"/>
</dbReference>
<sequence>MKLYYSPGACSLSPHIVLHEAELQHETVMVSTKSHKLQDGTDYYGINPLGYVPFLVLDSGDTLREGPAIVQYLADLAPEKNLAPANGTVARYHLQEWLNFISTEVHKGFGPLFNPATPEDYKPLARASVLKRLAWVNEQLANKSYLMGDQFTVADAYFFTITGWAQFVGLDISELENIQAYRERILARPAVQAAMKAEGLLK</sequence>
<dbReference type="InterPro" id="IPR036249">
    <property type="entry name" value="Thioredoxin-like_sf"/>
</dbReference>
<dbReference type="Gene3D" id="1.20.1050.10">
    <property type="match status" value="1"/>
</dbReference>
<dbReference type="KEGG" id="ctes:O987_00155"/>
<dbReference type="PROSITE" id="PS50405">
    <property type="entry name" value="GST_CTER"/>
    <property type="match status" value="1"/>
</dbReference>
<dbReference type="Gene3D" id="3.40.30.10">
    <property type="entry name" value="Glutaredoxin"/>
    <property type="match status" value="1"/>
</dbReference>
<organism evidence="3 4">
    <name type="scientific">Comamonas testosteroni TK102</name>
    <dbReference type="NCBI Taxonomy" id="1392005"/>
    <lineage>
        <taxon>Bacteria</taxon>
        <taxon>Pseudomonadati</taxon>
        <taxon>Pseudomonadota</taxon>
        <taxon>Betaproteobacteria</taxon>
        <taxon>Burkholderiales</taxon>
        <taxon>Comamonadaceae</taxon>
        <taxon>Comamonas</taxon>
    </lineage>
</organism>
<evidence type="ECO:0000259" key="2">
    <source>
        <dbReference type="PROSITE" id="PS50405"/>
    </source>
</evidence>
<dbReference type="Pfam" id="PF13409">
    <property type="entry name" value="GST_N_2"/>
    <property type="match status" value="1"/>
</dbReference>
<evidence type="ECO:0000313" key="3">
    <source>
        <dbReference type="EMBL" id="AIJ44232.1"/>
    </source>
</evidence>
<proteinExistence type="predicted"/>
<dbReference type="InterPro" id="IPR004045">
    <property type="entry name" value="Glutathione_S-Trfase_N"/>
</dbReference>
<dbReference type="CDD" id="cd03057">
    <property type="entry name" value="GST_N_Beta"/>
    <property type="match status" value="1"/>
</dbReference>
<feature type="domain" description="GST C-terminal" evidence="2">
    <location>
        <begin position="87"/>
        <end position="202"/>
    </location>
</feature>
<dbReference type="CDD" id="cd03188">
    <property type="entry name" value="GST_C_Beta"/>
    <property type="match status" value="1"/>
</dbReference>
<dbReference type="PANTHER" id="PTHR44051">
    <property type="entry name" value="GLUTATHIONE S-TRANSFERASE-RELATED"/>
    <property type="match status" value="1"/>
</dbReference>
<dbReference type="Pfam" id="PF00043">
    <property type="entry name" value="GST_C"/>
    <property type="match status" value="1"/>
</dbReference>
<dbReference type="SUPFAM" id="SSF52833">
    <property type="entry name" value="Thioredoxin-like"/>
    <property type="match status" value="1"/>
</dbReference>
<dbReference type="InterPro" id="IPR010987">
    <property type="entry name" value="Glutathione-S-Trfase_C-like"/>
</dbReference>
<evidence type="ECO:0000313" key="4">
    <source>
        <dbReference type="Proteomes" id="UP000028782"/>
    </source>
</evidence>
<dbReference type="HOGENOM" id="CLU_011226_6_1_4"/>
<dbReference type="RefSeq" id="WP_003059972.1">
    <property type="nucleotide sequence ID" value="NZ_CP006704.1"/>
</dbReference>
<name>A0A076PLG0_COMTE</name>
<dbReference type="PROSITE" id="PS50404">
    <property type="entry name" value="GST_NTER"/>
    <property type="match status" value="1"/>
</dbReference>
<dbReference type="SFLD" id="SFLDG00358">
    <property type="entry name" value="Main_(cytGST)"/>
    <property type="match status" value="1"/>
</dbReference>
<dbReference type="Proteomes" id="UP000028782">
    <property type="component" value="Chromosome"/>
</dbReference>
<protein>
    <submittedName>
        <fullName evidence="3">Gst</fullName>
    </submittedName>
</protein>